<name>A0A195FUT0_9HYME</name>
<proteinExistence type="predicted"/>
<protein>
    <submittedName>
        <fullName evidence="1">Uncharacterized protein</fullName>
    </submittedName>
</protein>
<reference evidence="1 2" key="1">
    <citation type="submission" date="2016-03" db="EMBL/GenBank/DDBJ databases">
        <title>Trachymyrmex septentrionalis WGS genome.</title>
        <authorList>
            <person name="Nygaard S."/>
            <person name="Hu H."/>
            <person name="Boomsma J."/>
            <person name="Zhang G."/>
        </authorList>
    </citation>
    <scope>NUCLEOTIDE SEQUENCE [LARGE SCALE GENOMIC DNA]</scope>
    <source>
        <strain evidence="1">Tsep2-gDNA-1</strain>
        <tissue evidence="1">Whole body</tissue>
    </source>
</reference>
<organism evidence="1 2">
    <name type="scientific">Trachymyrmex septentrionalis</name>
    <dbReference type="NCBI Taxonomy" id="34720"/>
    <lineage>
        <taxon>Eukaryota</taxon>
        <taxon>Metazoa</taxon>
        <taxon>Ecdysozoa</taxon>
        <taxon>Arthropoda</taxon>
        <taxon>Hexapoda</taxon>
        <taxon>Insecta</taxon>
        <taxon>Pterygota</taxon>
        <taxon>Neoptera</taxon>
        <taxon>Endopterygota</taxon>
        <taxon>Hymenoptera</taxon>
        <taxon>Apocrita</taxon>
        <taxon>Aculeata</taxon>
        <taxon>Formicoidea</taxon>
        <taxon>Formicidae</taxon>
        <taxon>Myrmicinae</taxon>
        <taxon>Trachymyrmex</taxon>
    </lineage>
</organism>
<dbReference type="Proteomes" id="UP000078541">
    <property type="component" value="Unassembled WGS sequence"/>
</dbReference>
<evidence type="ECO:0000313" key="1">
    <source>
        <dbReference type="EMBL" id="KYN44047.1"/>
    </source>
</evidence>
<dbReference type="EMBL" id="KQ981264">
    <property type="protein sequence ID" value="KYN44047.1"/>
    <property type="molecule type" value="Genomic_DNA"/>
</dbReference>
<keyword evidence="2" id="KW-1185">Reference proteome</keyword>
<gene>
    <name evidence="1" type="ORF">ALC56_01586</name>
</gene>
<evidence type="ECO:0000313" key="2">
    <source>
        <dbReference type="Proteomes" id="UP000078541"/>
    </source>
</evidence>
<sequence>MSAEFSHCSARLNALLSRFLAGSGVAHCDTFMPSTCQWFITRQTTRDLFHMTRHCFPEFMFAMAPSLSQDAARWTCRLAMAVMQYLMVTEVFARTRSITNGSSCTAWYRRINHLGAAFTIQFFKTALQARRTSSYRREKNFSLYCLISIIDTIMYLPI</sequence>
<accession>A0A195FUT0</accession>
<dbReference type="AlphaFoldDB" id="A0A195FUT0"/>